<dbReference type="PIRSF" id="PIRSF001439">
    <property type="entry name" value="CryM"/>
    <property type="match status" value="1"/>
</dbReference>
<reference evidence="2" key="1">
    <citation type="submission" date="2023-07" db="EMBL/GenBank/DDBJ databases">
        <title>Sorghum-associated microbial communities from plants grown in Nebraska, USA.</title>
        <authorList>
            <person name="Schachtman D."/>
        </authorList>
    </citation>
    <scope>NUCLEOTIDE SEQUENCE</scope>
    <source>
        <strain evidence="2">DS2795</strain>
    </source>
</reference>
<gene>
    <name evidence="2" type="ORF">J2W25_002094</name>
</gene>
<dbReference type="FunFam" id="3.40.50.720:FF:000311">
    <property type="entry name" value="Ornithine cyclodeaminase"/>
    <property type="match status" value="1"/>
</dbReference>
<dbReference type="AlphaFoldDB" id="A0AAW8DUD3"/>
<dbReference type="InterPro" id="IPR036291">
    <property type="entry name" value="NAD(P)-bd_dom_sf"/>
</dbReference>
<keyword evidence="2" id="KW-0456">Lyase</keyword>
<dbReference type="Pfam" id="PF02423">
    <property type="entry name" value="OCD_Mu_crystall"/>
    <property type="match status" value="1"/>
</dbReference>
<dbReference type="EC" id="4.3.1.12" evidence="2"/>
<evidence type="ECO:0000313" key="2">
    <source>
        <dbReference type="EMBL" id="MDP9923073.1"/>
    </source>
</evidence>
<evidence type="ECO:0000313" key="3">
    <source>
        <dbReference type="Proteomes" id="UP001244295"/>
    </source>
</evidence>
<comment type="similarity">
    <text evidence="1">Belongs to the ornithine cyclodeaminase/mu-crystallin family.</text>
</comment>
<dbReference type="InterPro" id="IPR003462">
    <property type="entry name" value="ODC_Mu_crystall"/>
</dbReference>
<accession>A0AAW8DUD3</accession>
<dbReference type="SUPFAM" id="SSF51735">
    <property type="entry name" value="NAD(P)-binding Rossmann-fold domains"/>
    <property type="match status" value="1"/>
</dbReference>
<dbReference type="NCBIfam" id="NF004793">
    <property type="entry name" value="PRK06141.1"/>
    <property type="match status" value="1"/>
</dbReference>
<dbReference type="GO" id="GO:0008473">
    <property type="term" value="F:ornithine cyclodeaminase activity"/>
    <property type="evidence" value="ECO:0007669"/>
    <property type="project" value="UniProtKB-EC"/>
</dbReference>
<dbReference type="GO" id="GO:0016491">
    <property type="term" value="F:oxidoreductase activity"/>
    <property type="evidence" value="ECO:0007669"/>
    <property type="project" value="UniProtKB-ARBA"/>
</dbReference>
<name>A0AAW8DUD3_9BURK</name>
<proteinExistence type="inferred from homology"/>
<dbReference type="PANTHER" id="PTHR13812:SF19">
    <property type="entry name" value="KETIMINE REDUCTASE MU-CRYSTALLIN"/>
    <property type="match status" value="1"/>
</dbReference>
<dbReference type="Gene3D" id="3.30.1780.10">
    <property type="entry name" value="ornithine cyclodeaminase, domain 1"/>
    <property type="match status" value="1"/>
</dbReference>
<dbReference type="Gene3D" id="3.40.50.720">
    <property type="entry name" value="NAD(P)-binding Rossmann-like Domain"/>
    <property type="match status" value="1"/>
</dbReference>
<dbReference type="EMBL" id="JAUSRR010000003">
    <property type="protein sequence ID" value="MDP9923073.1"/>
    <property type="molecule type" value="Genomic_DNA"/>
</dbReference>
<dbReference type="Proteomes" id="UP001244295">
    <property type="component" value="Unassembled WGS sequence"/>
</dbReference>
<dbReference type="GO" id="GO:0005737">
    <property type="term" value="C:cytoplasm"/>
    <property type="evidence" value="ECO:0007669"/>
    <property type="project" value="TreeGrafter"/>
</dbReference>
<dbReference type="PANTHER" id="PTHR13812">
    <property type="entry name" value="KETIMINE REDUCTASE MU-CRYSTALLIN"/>
    <property type="match status" value="1"/>
</dbReference>
<evidence type="ECO:0000256" key="1">
    <source>
        <dbReference type="ARBA" id="ARBA00008903"/>
    </source>
</evidence>
<organism evidence="2 3">
    <name type="scientific">Variovorax boronicumulans</name>
    <dbReference type="NCBI Taxonomy" id="436515"/>
    <lineage>
        <taxon>Bacteria</taxon>
        <taxon>Pseudomonadati</taxon>
        <taxon>Pseudomonadota</taxon>
        <taxon>Betaproteobacteria</taxon>
        <taxon>Burkholderiales</taxon>
        <taxon>Comamonadaceae</taxon>
        <taxon>Variovorax</taxon>
    </lineage>
</organism>
<protein>
    <submittedName>
        <fullName evidence="2">Ornithine cyclodeaminase</fullName>
        <ecNumber evidence="2">4.3.1.12</ecNumber>
    </submittedName>
</protein>
<dbReference type="InterPro" id="IPR023401">
    <property type="entry name" value="ODC_N"/>
</dbReference>
<dbReference type="RefSeq" id="WP_307636615.1">
    <property type="nucleotide sequence ID" value="NZ_JAUSRR010000003.1"/>
</dbReference>
<sequence length="328" mass="35036">MKIIDTESTRRALPFDRLIPALREMFIAGCEVPLRHTHSLQAEADDPPRTVLVMPAWQHDRYLGIKTVTIFPDNARRGLPGLFSTYVLYDASTGEPLAQIDGNEITSRRTAAASALAASYLAPADARSLLVVGCGRVGSLIPEAYRAARPIERVLVWDRDESAAKALAARLCAQNIEAAVAPDLAQAVNDVDIVSCATLATQPVVQGAWLRPRSHLDLIGSFTPQMREADDACFAGARLFVDTQEALQKSGELLGPLSRGVFAADDVAGELADLAAGRIQGRTDSEGRTVFKAVGTALEDLAAAVVVYEACDSSVSFEPPPRNAISNG</sequence>
<comment type="caution">
    <text evidence="2">The sequence shown here is derived from an EMBL/GenBank/DDBJ whole genome shotgun (WGS) entry which is preliminary data.</text>
</comment>
<dbReference type="GO" id="GO:0019752">
    <property type="term" value="P:carboxylic acid metabolic process"/>
    <property type="evidence" value="ECO:0007669"/>
    <property type="project" value="UniProtKB-ARBA"/>
</dbReference>